<proteinExistence type="predicted"/>
<dbReference type="Proteomes" id="UP001519325">
    <property type="component" value="Unassembled WGS sequence"/>
</dbReference>
<evidence type="ECO:0000313" key="2">
    <source>
        <dbReference type="Proteomes" id="UP001519325"/>
    </source>
</evidence>
<keyword evidence="2" id="KW-1185">Reference proteome</keyword>
<gene>
    <name evidence="1" type="ORF">BJ987_004407</name>
</gene>
<sequence length="50" mass="5147">MSTIGGSRLIEVNELIVIAQAVPSACSALTTATPVVNLPILRRISEGVGQ</sequence>
<protein>
    <submittedName>
        <fullName evidence="1">Uncharacterized protein</fullName>
    </submittedName>
</protein>
<evidence type="ECO:0000313" key="1">
    <source>
        <dbReference type="EMBL" id="MBP2191506.1"/>
    </source>
</evidence>
<comment type="caution">
    <text evidence="1">The sequence shown here is derived from an EMBL/GenBank/DDBJ whole genome shotgun (WGS) entry which is preliminary data.</text>
</comment>
<organism evidence="1 2">
    <name type="scientific">Nocardia goodfellowii</name>
    <dbReference type="NCBI Taxonomy" id="882446"/>
    <lineage>
        <taxon>Bacteria</taxon>
        <taxon>Bacillati</taxon>
        <taxon>Actinomycetota</taxon>
        <taxon>Actinomycetes</taxon>
        <taxon>Mycobacteriales</taxon>
        <taxon>Nocardiaceae</taxon>
        <taxon>Nocardia</taxon>
    </lineage>
</organism>
<name>A0ABS4QIG9_9NOCA</name>
<dbReference type="EMBL" id="JAGGMR010000001">
    <property type="protein sequence ID" value="MBP2191506.1"/>
    <property type="molecule type" value="Genomic_DNA"/>
</dbReference>
<reference evidence="1 2" key="1">
    <citation type="submission" date="2021-03" db="EMBL/GenBank/DDBJ databases">
        <title>Sequencing the genomes of 1000 actinobacteria strains.</title>
        <authorList>
            <person name="Klenk H.-P."/>
        </authorList>
    </citation>
    <scope>NUCLEOTIDE SEQUENCE [LARGE SCALE GENOMIC DNA]</scope>
    <source>
        <strain evidence="1 2">DSM 45516</strain>
    </source>
</reference>
<accession>A0ABS4QIG9</accession>